<dbReference type="Pfam" id="PF06568">
    <property type="entry name" value="YjiS-like"/>
    <property type="match status" value="1"/>
</dbReference>
<keyword evidence="1" id="KW-1133">Transmembrane helix</keyword>
<accession>A0ABU0JMH0</accession>
<comment type="caution">
    <text evidence="3">The sequence shown here is derived from an EMBL/GenBank/DDBJ whole genome shotgun (WGS) entry which is preliminary data.</text>
</comment>
<keyword evidence="1" id="KW-0812">Transmembrane</keyword>
<keyword evidence="1" id="KW-0472">Membrane</keyword>
<dbReference type="RefSeq" id="WP_307286739.1">
    <property type="nucleotide sequence ID" value="NZ_JAUSVX010000046.1"/>
</dbReference>
<sequence length="86" mass="9916">MAAIPDYCAMQHRNDIYCAAYNPAKPDQVRGTTIMIFSSFVASVIARYRAYKAYRQRLRELDSLDDREMSDLGISRADIHWLARQG</sequence>
<name>A0ABU0JMH0_9HYPH</name>
<reference evidence="3 4" key="1">
    <citation type="submission" date="2023-07" db="EMBL/GenBank/DDBJ databases">
        <title>Genomic Encyclopedia of Type Strains, Phase IV (KMG-IV): sequencing the most valuable type-strain genomes for metagenomic binning, comparative biology and taxonomic classification.</title>
        <authorList>
            <person name="Goeker M."/>
        </authorList>
    </citation>
    <scope>NUCLEOTIDE SEQUENCE [LARGE SCALE GENOMIC DNA]</scope>
    <source>
        <strain evidence="3 4">DSM 19619</strain>
    </source>
</reference>
<feature type="transmembrane region" description="Helical" evidence="1">
    <location>
        <begin position="31"/>
        <end position="50"/>
    </location>
</feature>
<evidence type="ECO:0000256" key="1">
    <source>
        <dbReference type="SAM" id="Phobius"/>
    </source>
</evidence>
<dbReference type="EMBL" id="JAUSVX010000046">
    <property type="protein sequence ID" value="MDQ0475476.1"/>
    <property type="molecule type" value="Genomic_DNA"/>
</dbReference>
<organism evidence="3 4">
    <name type="scientific">Labrys wisconsinensis</name>
    <dbReference type="NCBI Taxonomy" id="425677"/>
    <lineage>
        <taxon>Bacteria</taxon>
        <taxon>Pseudomonadati</taxon>
        <taxon>Pseudomonadota</taxon>
        <taxon>Alphaproteobacteria</taxon>
        <taxon>Hyphomicrobiales</taxon>
        <taxon>Xanthobacteraceae</taxon>
        <taxon>Labrys</taxon>
    </lineage>
</organism>
<evidence type="ECO:0000313" key="3">
    <source>
        <dbReference type="EMBL" id="MDQ0475476.1"/>
    </source>
</evidence>
<keyword evidence="4" id="KW-1185">Reference proteome</keyword>
<evidence type="ECO:0000259" key="2">
    <source>
        <dbReference type="Pfam" id="PF06568"/>
    </source>
</evidence>
<dbReference type="Proteomes" id="UP001242480">
    <property type="component" value="Unassembled WGS sequence"/>
</dbReference>
<proteinExistence type="predicted"/>
<feature type="domain" description="YjiS-like" evidence="2">
    <location>
        <begin position="44"/>
        <end position="80"/>
    </location>
</feature>
<gene>
    <name evidence="3" type="ORF">QO011_008526</name>
</gene>
<evidence type="ECO:0000313" key="4">
    <source>
        <dbReference type="Proteomes" id="UP001242480"/>
    </source>
</evidence>
<protein>
    <submittedName>
        <fullName evidence="3">Uncharacterized protein YjiS (DUF1127 family)</fullName>
    </submittedName>
</protein>
<dbReference type="InterPro" id="IPR009506">
    <property type="entry name" value="YjiS-like"/>
</dbReference>